<dbReference type="Pfam" id="PF04239">
    <property type="entry name" value="DUF421"/>
    <property type="match status" value="1"/>
</dbReference>
<feature type="transmembrane region" description="Helical" evidence="8">
    <location>
        <begin position="32"/>
        <end position="50"/>
    </location>
</feature>
<evidence type="ECO:0000256" key="6">
    <source>
        <dbReference type="ARBA" id="ARBA00023136"/>
    </source>
</evidence>
<keyword evidence="4 8" id="KW-0812">Transmembrane</keyword>
<evidence type="ECO:0000256" key="5">
    <source>
        <dbReference type="ARBA" id="ARBA00022989"/>
    </source>
</evidence>
<dbReference type="HOGENOM" id="CLU_1204577_0_0_1"/>
<dbReference type="InterPro" id="IPR023090">
    <property type="entry name" value="UPF0702_alpha/beta_dom_sf"/>
</dbReference>
<dbReference type="AlphaFoldDB" id="A0A0D1YR64"/>
<evidence type="ECO:0000256" key="3">
    <source>
        <dbReference type="ARBA" id="ARBA00022475"/>
    </source>
</evidence>
<keyword evidence="5 8" id="KW-1133">Transmembrane helix</keyword>
<evidence type="ECO:0000256" key="7">
    <source>
        <dbReference type="SAM" id="MobiDB-lite"/>
    </source>
</evidence>
<feature type="compositionally biased region" description="Basic and acidic residues" evidence="7">
    <location>
        <begin position="209"/>
        <end position="242"/>
    </location>
</feature>
<dbReference type="Proteomes" id="UP000053599">
    <property type="component" value="Unassembled WGS sequence"/>
</dbReference>
<evidence type="ECO:0000313" key="11">
    <source>
        <dbReference type="Proteomes" id="UP000053599"/>
    </source>
</evidence>
<keyword evidence="3" id="KW-1003">Cell membrane</keyword>
<dbReference type="GO" id="GO:0005886">
    <property type="term" value="C:plasma membrane"/>
    <property type="evidence" value="ECO:0007669"/>
    <property type="project" value="UniProtKB-SubCell"/>
</dbReference>
<evidence type="ECO:0000256" key="2">
    <source>
        <dbReference type="ARBA" id="ARBA00006448"/>
    </source>
</evidence>
<comment type="similarity">
    <text evidence="2">Belongs to the UPF0702 family.</text>
</comment>
<dbReference type="EMBL" id="KN846951">
    <property type="protein sequence ID" value="KIV85232.1"/>
    <property type="molecule type" value="Genomic_DNA"/>
</dbReference>
<name>A0A0D1YR64_9EURO</name>
<feature type="region of interest" description="Disordered" evidence="7">
    <location>
        <begin position="202"/>
        <end position="242"/>
    </location>
</feature>
<protein>
    <recommendedName>
        <fullName evidence="9">YetF C-terminal domain-containing protein</fullName>
    </recommendedName>
</protein>
<sequence length="242" mass="25888">MSGTSTSGTNGTVVISGPDVVQISDFYVKAGILHPVTIGSLAVIALFAYLRLGSNRSIAPITVFDWLINVALGSTLAGIVNGNSLVRGLLSLGTMLGFQFITSTMACRFNGHLSWLFQSPPLVIAFRGMMLTDVMKKHRISHTDVNAALRANNVVNICQVECAIIEPNGTITVFTSKELEDAKVSPDVLLAVPAYKALVDEENGLGGMRPEKTRSTDEEKAPETSKENRACSDMDEVAKKAS</sequence>
<dbReference type="Gene3D" id="3.30.240.20">
    <property type="entry name" value="bsu07140 like domains"/>
    <property type="match status" value="1"/>
</dbReference>
<comment type="subcellular location">
    <subcellularLocation>
        <location evidence="1">Cell membrane</location>
        <topology evidence="1">Multi-pass membrane protein</topology>
    </subcellularLocation>
</comment>
<reference evidence="10 11" key="1">
    <citation type="submission" date="2015-01" db="EMBL/GenBank/DDBJ databases">
        <title>The Genome Sequence of Exophiala sideris CBS121828.</title>
        <authorList>
            <consortium name="The Broad Institute Genomics Platform"/>
            <person name="Cuomo C."/>
            <person name="de Hoog S."/>
            <person name="Gorbushina A."/>
            <person name="Stielow B."/>
            <person name="Teixiera M."/>
            <person name="Abouelleil A."/>
            <person name="Chapman S.B."/>
            <person name="Priest M."/>
            <person name="Young S.K."/>
            <person name="Wortman J."/>
            <person name="Nusbaum C."/>
            <person name="Birren B."/>
        </authorList>
    </citation>
    <scope>NUCLEOTIDE SEQUENCE [LARGE SCALE GENOMIC DNA]</scope>
    <source>
        <strain evidence="10 11">CBS 121828</strain>
    </source>
</reference>
<evidence type="ECO:0000256" key="4">
    <source>
        <dbReference type="ARBA" id="ARBA00022692"/>
    </source>
</evidence>
<organism evidence="10 11">
    <name type="scientific">Exophiala sideris</name>
    <dbReference type="NCBI Taxonomy" id="1016849"/>
    <lineage>
        <taxon>Eukaryota</taxon>
        <taxon>Fungi</taxon>
        <taxon>Dikarya</taxon>
        <taxon>Ascomycota</taxon>
        <taxon>Pezizomycotina</taxon>
        <taxon>Eurotiomycetes</taxon>
        <taxon>Chaetothyriomycetidae</taxon>
        <taxon>Chaetothyriales</taxon>
        <taxon>Herpotrichiellaceae</taxon>
        <taxon>Exophiala</taxon>
    </lineage>
</organism>
<proteinExistence type="inferred from homology"/>
<feature type="transmembrane region" description="Helical" evidence="8">
    <location>
        <begin position="62"/>
        <end position="80"/>
    </location>
</feature>
<gene>
    <name evidence="10" type="ORF">PV11_00955</name>
</gene>
<evidence type="ECO:0000259" key="9">
    <source>
        <dbReference type="Pfam" id="PF04239"/>
    </source>
</evidence>
<accession>A0A0D1YR64</accession>
<feature type="domain" description="YetF C-terminal" evidence="9">
    <location>
        <begin position="116"/>
        <end position="182"/>
    </location>
</feature>
<dbReference type="PANTHER" id="PTHR34582:SF6">
    <property type="entry name" value="UPF0702 TRANSMEMBRANE PROTEIN YCAP"/>
    <property type="match status" value="1"/>
</dbReference>
<dbReference type="PANTHER" id="PTHR34582">
    <property type="entry name" value="UPF0702 TRANSMEMBRANE PROTEIN YCAP"/>
    <property type="match status" value="1"/>
</dbReference>
<dbReference type="InterPro" id="IPR007353">
    <property type="entry name" value="DUF421"/>
</dbReference>
<evidence type="ECO:0000256" key="1">
    <source>
        <dbReference type="ARBA" id="ARBA00004651"/>
    </source>
</evidence>
<keyword evidence="6 8" id="KW-0472">Membrane</keyword>
<evidence type="ECO:0000256" key="8">
    <source>
        <dbReference type="SAM" id="Phobius"/>
    </source>
</evidence>
<dbReference type="OrthoDB" id="3826282at2759"/>
<evidence type="ECO:0000313" key="10">
    <source>
        <dbReference type="EMBL" id="KIV85232.1"/>
    </source>
</evidence>